<evidence type="ECO:0000313" key="3">
    <source>
        <dbReference type="Proteomes" id="UP000186922"/>
    </source>
</evidence>
<organism evidence="2 3">
    <name type="scientific">Ramazzottius varieornatus</name>
    <name type="common">Water bear</name>
    <name type="synonym">Tardigrade</name>
    <dbReference type="NCBI Taxonomy" id="947166"/>
    <lineage>
        <taxon>Eukaryota</taxon>
        <taxon>Metazoa</taxon>
        <taxon>Ecdysozoa</taxon>
        <taxon>Tardigrada</taxon>
        <taxon>Eutardigrada</taxon>
        <taxon>Parachela</taxon>
        <taxon>Hypsibioidea</taxon>
        <taxon>Ramazzottiidae</taxon>
        <taxon>Ramazzottius</taxon>
    </lineage>
</organism>
<proteinExistence type="predicted"/>
<dbReference type="GO" id="GO:0008194">
    <property type="term" value="F:UDP-glycosyltransferase activity"/>
    <property type="evidence" value="ECO:0007669"/>
    <property type="project" value="InterPro"/>
</dbReference>
<dbReference type="CDD" id="cd03784">
    <property type="entry name" value="GT1_Gtf-like"/>
    <property type="match status" value="1"/>
</dbReference>
<dbReference type="Gene3D" id="3.40.50.2000">
    <property type="entry name" value="Glycogen Phosphorylase B"/>
    <property type="match status" value="1"/>
</dbReference>
<name>A0A1D1W4C1_RAMVA</name>
<dbReference type="InterPro" id="IPR002213">
    <property type="entry name" value="UDP_glucos_trans"/>
</dbReference>
<dbReference type="SUPFAM" id="SSF53756">
    <property type="entry name" value="UDP-Glycosyltransferase/glycogen phosphorylase"/>
    <property type="match status" value="1"/>
</dbReference>
<sequence>MLPQPQQLKELSQALVRLNQPVVWSLRTDYHIHLSEELMSLAQFDLEASVATDKRLLVVSWVPQKMVLSHESIGLFVSHCGWNSTVEALSEGKPIVCWSQFGDQLVNAELVERNKAGVIIRDAHLSSGRVVLEDEILQMIEMAQTKGNGALTVKEKLRLAWKTGGSSSSSFQSLTQLIDSYQ</sequence>
<keyword evidence="1" id="KW-0808">Transferase</keyword>
<dbReference type="PANTHER" id="PTHR48045">
    <property type="entry name" value="UDP-GLYCOSYLTRANSFERASE 72B1"/>
    <property type="match status" value="1"/>
</dbReference>
<dbReference type="Proteomes" id="UP000186922">
    <property type="component" value="Unassembled WGS sequence"/>
</dbReference>
<evidence type="ECO:0000256" key="1">
    <source>
        <dbReference type="ARBA" id="ARBA00022679"/>
    </source>
</evidence>
<dbReference type="STRING" id="947166.A0A1D1W4C1"/>
<dbReference type="PANTHER" id="PTHR48045:SF31">
    <property type="entry name" value="UDP-GLYCOSYLTRANSFERASE 76B1-LIKE"/>
    <property type="match status" value="1"/>
</dbReference>
<evidence type="ECO:0000313" key="2">
    <source>
        <dbReference type="EMBL" id="GAV06998.1"/>
    </source>
</evidence>
<dbReference type="OrthoDB" id="5835829at2759"/>
<dbReference type="Pfam" id="PF00201">
    <property type="entry name" value="UDPGT"/>
    <property type="match status" value="1"/>
</dbReference>
<reference evidence="2 3" key="1">
    <citation type="journal article" date="2016" name="Nat. Commun.">
        <title>Extremotolerant tardigrade genome and improved radiotolerance of human cultured cells by tardigrade-unique protein.</title>
        <authorList>
            <person name="Hashimoto T."/>
            <person name="Horikawa D.D."/>
            <person name="Saito Y."/>
            <person name="Kuwahara H."/>
            <person name="Kozuka-Hata H."/>
            <person name="Shin-I T."/>
            <person name="Minakuchi Y."/>
            <person name="Ohishi K."/>
            <person name="Motoyama A."/>
            <person name="Aizu T."/>
            <person name="Enomoto A."/>
            <person name="Kondo K."/>
            <person name="Tanaka S."/>
            <person name="Hara Y."/>
            <person name="Koshikawa S."/>
            <person name="Sagara H."/>
            <person name="Miura T."/>
            <person name="Yokobori S."/>
            <person name="Miyagawa K."/>
            <person name="Suzuki Y."/>
            <person name="Kubo T."/>
            <person name="Oyama M."/>
            <person name="Kohara Y."/>
            <person name="Fujiyama A."/>
            <person name="Arakawa K."/>
            <person name="Katayama T."/>
            <person name="Toyoda A."/>
            <person name="Kunieda T."/>
        </authorList>
    </citation>
    <scope>NUCLEOTIDE SEQUENCE [LARGE SCALE GENOMIC DNA]</scope>
    <source>
        <strain evidence="2 3">YOKOZUNA-1</strain>
    </source>
</reference>
<keyword evidence="3" id="KW-1185">Reference proteome</keyword>
<protein>
    <recommendedName>
        <fullName evidence="4">UDP-glycosyltransferases domain-containing protein</fullName>
    </recommendedName>
</protein>
<gene>
    <name evidence="2" type="primary">RvY_16898-1</name>
    <name evidence="2" type="synonym">RvY_16898.1</name>
    <name evidence="2" type="ORF">RvY_16898</name>
</gene>
<dbReference type="AlphaFoldDB" id="A0A1D1W4C1"/>
<dbReference type="EMBL" id="BDGG01000014">
    <property type="protein sequence ID" value="GAV06998.1"/>
    <property type="molecule type" value="Genomic_DNA"/>
</dbReference>
<accession>A0A1D1W4C1</accession>
<evidence type="ECO:0008006" key="4">
    <source>
        <dbReference type="Google" id="ProtNLM"/>
    </source>
</evidence>
<comment type="caution">
    <text evidence="2">The sequence shown here is derived from an EMBL/GenBank/DDBJ whole genome shotgun (WGS) entry which is preliminary data.</text>
</comment>